<comment type="similarity">
    <text evidence="6">Belongs to the WD repeat TRM82 family.</text>
</comment>
<dbReference type="OrthoDB" id="339900at2759"/>
<dbReference type="Gene3D" id="2.130.10.10">
    <property type="entry name" value="YVTN repeat-like/Quinoprotein amine dehydrogenase"/>
    <property type="match status" value="1"/>
</dbReference>
<keyword evidence="2 6" id="KW-0853">WD repeat</keyword>
<dbReference type="InterPro" id="IPR028884">
    <property type="entry name" value="Trm82"/>
</dbReference>
<sequence length="463" mass="50496">MRIPYSCVTTHGELLFASRGGQIQVFNLEGGAPLSTWNHPDAEKEALATQSAGKNKAEEKPQLGPVEEPPAKRQRVEQGADVNEGDAPAQETAEGEADAGQKGESKKKDKKKDKNAHANVHRDPISKRPDVHVIVLLSISQDGKYLAAVSGHDKTLWVFEHDGAGTLKELSKRPMPKRPCAIALSSDSRAIILADKFGDVYALPVDPDRVSLSGETVSLFVKHQRDSSKPAANEYTVHSKINLRSLEMQHRALEKKGKEQKGANDEGNAASSEEPAFEHTLILGHVSMLTDLLIAEYQGKHYIVTCDRDEHIRVSRYIPQAYVIQSFCLGHKEFVNSIAVSETHPNLVPAVFHWNLSAEGKLQHCKIIALPSNPLDIAISATAEPKLIVTVDPSGSESSLSLIAYTLASGEAWLLPTNTFDESAPEGTVLDVSPEQIKKLLYTVESLRKRGAQPGGEADEQEK</sequence>
<evidence type="ECO:0000256" key="2">
    <source>
        <dbReference type="ARBA" id="ARBA00022574"/>
    </source>
</evidence>
<comment type="function">
    <text evidence="6">Required for the formation of N(7)-methylguanine at position 46 (m7G46) in tRNA. In the complex, it is required to stabilize and induce conformational changes of the catalytic subunit.</text>
</comment>
<evidence type="ECO:0000313" key="8">
    <source>
        <dbReference type="EMBL" id="KEZ44351.1"/>
    </source>
</evidence>
<keyword evidence="5 6" id="KW-0539">Nucleus</keyword>
<comment type="pathway">
    <text evidence="6">tRNA modification; N(7)-methylguanine-tRNA biosynthesis.</text>
</comment>
<dbReference type="AlphaFoldDB" id="A0A084GAI9"/>
<evidence type="ECO:0000256" key="6">
    <source>
        <dbReference type="HAMAP-Rule" id="MF_03056"/>
    </source>
</evidence>
<dbReference type="KEGG" id="sapo:SAPIO_CDS3330"/>
<gene>
    <name evidence="8" type="ORF">SAPIO_CDS3330</name>
</gene>
<dbReference type="GO" id="GO:0005829">
    <property type="term" value="C:cytosol"/>
    <property type="evidence" value="ECO:0007669"/>
    <property type="project" value="TreeGrafter"/>
</dbReference>
<comment type="subcellular location">
    <subcellularLocation>
        <location evidence="1 6">Nucleus</location>
    </subcellularLocation>
</comment>
<dbReference type="GeneID" id="27722402"/>
<evidence type="ECO:0000256" key="3">
    <source>
        <dbReference type="ARBA" id="ARBA00022694"/>
    </source>
</evidence>
<keyword evidence="9" id="KW-1185">Reference proteome</keyword>
<evidence type="ECO:0000313" key="9">
    <source>
        <dbReference type="Proteomes" id="UP000028545"/>
    </source>
</evidence>
<keyword evidence="4 6" id="KW-0677">Repeat</keyword>
<dbReference type="HOGENOM" id="CLU_022082_0_0_1"/>
<feature type="compositionally biased region" description="Basic and acidic residues" evidence="7">
    <location>
        <begin position="69"/>
        <end position="78"/>
    </location>
</feature>
<protein>
    <submittedName>
        <fullName evidence="8">Uncharacterized protein</fullName>
    </submittedName>
</protein>
<name>A0A084GAI9_PSEDA</name>
<dbReference type="InterPro" id="IPR015943">
    <property type="entry name" value="WD40/YVTN_repeat-like_dom_sf"/>
</dbReference>
<dbReference type="GO" id="GO:0043527">
    <property type="term" value="C:tRNA methyltransferase complex"/>
    <property type="evidence" value="ECO:0007669"/>
    <property type="project" value="TreeGrafter"/>
</dbReference>
<dbReference type="GO" id="GO:0005634">
    <property type="term" value="C:nucleus"/>
    <property type="evidence" value="ECO:0007669"/>
    <property type="project" value="UniProtKB-SubCell"/>
</dbReference>
<accession>A0A084GAI9</accession>
<dbReference type="GO" id="GO:0106004">
    <property type="term" value="P:tRNA (guanine-N7)-methylation"/>
    <property type="evidence" value="ECO:0007669"/>
    <property type="project" value="UniProtKB-UniRule"/>
</dbReference>
<dbReference type="Proteomes" id="UP000028545">
    <property type="component" value="Unassembled WGS sequence"/>
</dbReference>
<dbReference type="EMBL" id="JOWA01000088">
    <property type="protein sequence ID" value="KEZ44351.1"/>
    <property type="molecule type" value="Genomic_DNA"/>
</dbReference>
<dbReference type="PANTHER" id="PTHR16288:SF0">
    <property type="entry name" value="TRNA (GUANINE-N(7)-)-METHYLTRANSFERASE NON-CATALYTIC SUBUNIT WDR4"/>
    <property type="match status" value="1"/>
</dbReference>
<dbReference type="SUPFAM" id="SSF82171">
    <property type="entry name" value="DPP6 N-terminal domain-like"/>
    <property type="match status" value="1"/>
</dbReference>
<keyword evidence="3 6" id="KW-0819">tRNA processing</keyword>
<dbReference type="HAMAP" id="MF_03056">
    <property type="entry name" value="TRM82"/>
    <property type="match status" value="1"/>
</dbReference>
<evidence type="ECO:0000256" key="7">
    <source>
        <dbReference type="SAM" id="MobiDB-lite"/>
    </source>
</evidence>
<evidence type="ECO:0000256" key="4">
    <source>
        <dbReference type="ARBA" id="ARBA00022737"/>
    </source>
</evidence>
<dbReference type="UniPathway" id="UPA00989"/>
<organism evidence="8 9">
    <name type="scientific">Pseudallescheria apiosperma</name>
    <name type="common">Scedosporium apiospermum</name>
    <dbReference type="NCBI Taxonomy" id="563466"/>
    <lineage>
        <taxon>Eukaryota</taxon>
        <taxon>Fungi</taxon>
        <taxon>Dikarya</taxon>
        <taxon>Ascomycota</taxon>
        <taxon>Pezizomycotina</taxon>
        <taxon>Sordariomycetes</taxon>
        <taxon>Hypocreomycetidae</taxon>
        <taxon>Microascales</taxon>
        <taxon>Microascaceae</taxon>
        <taxon>Scedosporium</taxon>
    </lineage>
</organism>
<dbReference type="RefSeq" id="XP_016644150.1">
    <property type="nucleotide sequence ID" value="XM_016786144.1"/>
</dbReference>
<comment type="caution">
    <text evidence="8">The sequence shown here is derived from an EMBL/GenBank/DDBJ whole genome shotgun (WGS) entry which is preliminary data.</text>
</comment>
<evidence type="ECO:0000256" key="1">
    <source>
        <dbReference type="ARBA" id="ARBA00004123"/>
    </source>
</evidence>
<feature type="region of interest" description="Disordered" evidence="7">
    <location>
        <begin position="45"/>
        <end position="125"/>
    </location>
</feature>
<dbReference type="OMA" id="HELLIGH"/>
<proteinExistence type="inferred from homology"/>
<evidence type="ECO:0000256" key="5">
    <source>
        <dbReference type="ARBA" id="ARBA00023242"/>
    </source>
</evidence>
<dbReference type="PANTHER" id="PTHR16288">
    <property type="entry name" value="WD40 REPEAT PROTEIN 4"/>
    <property type="match status" value="1"/>
</dbReference>
<reference evidence="8 9" key="1">
    <citation type="journal article" date="2014" name="Genome Announc.">
        <title>Draft genome sequence of the pathogenic fungus Scedosporium apiospermum.</title>
        <authorList>
            <person name="Vandeputte P."/>
            <person name="Ghamrawi S."/>
            <person name="Rechenmann M."/>
            <person name="Iltis A."/>
            <person name="Giraud S."/>
            <person name="Fleury M."/>
            <person name="Thornton C."/>
            <person name="Delhaes L."/>
            <person name="Meyer W."/>
            <person name="Papon N."/>
            <person name="Bouchara J.P."/>
        </authorList>
    </citation>
    <scope>NUCLEOTIDE SEQUENCE [LARGE SCALE GENOMIC DNA]</scope>
    <source>
        <strain evidence="8 9">IHEM 14462</strain>
    </source>
</reference>
<dbReference type="VEuPathDB" id="FungiDB:SAPIO_CDS3330"/>